<proteinExistence type="predicted"/>
<protein>
    <submittedName>
        <fullName evidence="2">Uncharacterized protein</fullName>
    </submittedName>
</protein>
<dbReference type="STRING" id="37916.MCHLDSM_01276"/>
<sequence length="183" mass="19603">MTSMLERAPSAHPFVSQTVRVGEQCVDLTAQRTTCPDLVITPRIDASELGSLRLVDGLALVHRCTGTMIAAGRAEVLHDLAERLSTVDWVSVGGDVADHARRLFSDLTPAQAVSSEVVGVAFCDMALLEYRSPTQTAELSGSIPAEAMWSDHTQLPHRAPAAAPGHLPNGDHSHAHASSWRRP</sequence>
<evidence type="ECO:0000256" key="1">
    <source>
        <dbReference type="SAM" id="MobiDB-lite"/>
    </source>
</evidence>
<reference evidence="2 3" key="1">
    <citation type="journal article" date="2015" name="Genome Biol. Evol.">
        <title>Characterization of Three Mycobacterium spp. with Potential Use in Bioremediation by Genome Sequencing and Comparative Genomics.</title>
        <authorList>
            <person name="Das S."/>
            <person name="Pettersson B.M."/>
            <person name="Behra P.R."/>
            <person name="Ramesh M."/>
            <person name="Dasgupta S."/>
            <person name="Bhattacharya A."/>
            <person name="Kirsebom L.A."/>
        </authorList>
    </citation>
    <scope>NUCLEOTIDE SEQUENCE [LARGE SCALE GENOMIC DNA]</scope>
    <source>
        <strain evidence="2 3">DSM 43826</strain>
    </source>
</reference>
<keyword evidence="3" id="KW-1185">Reference proteome</keyword>
<organism evidence="2 3">
    <name type="scientific">Mycolicibacterium chlorophenolicum</name>
    <dbReference type="NCBI Taxonomy" id="37916"/>
    <lineage>
        <taxon>Bacteria</taxon>
        <taxon>Bacillati</taxon>
        <taxon>Actinomycetota</taxon>
        <taxon>Actinomycetes</taxon>
        <taxon>Mycobacteriales</taxon>
        <taxon>Mycobacteriaceae</taxon>
        <taxon>Mycolicibacterium</taxon>
    </lineage>
</organism>
<gene>
    <name evidence="2" type="ORF">MCHLDSM_01276</name>
</gene>
<name>A0A0J6WKX3_9MYCO</name>
<feature type="region of interest" description="Disordered" evidence="1">
    <location>
        <begin position="157"/>
        <end position="183"/>
    </location>
</feature>
<evidence type="ECO:0000313" key="3">
    <source>
        <dbReference type="Proteomes" id="UP000036513"/>
    </source>
</evidence>
<dbReference type="EMBL" id="JYNL01000009">
    <property type="protein sequence ID" value="KMO82653.1"/>
    <property type="molecule type" value="Genomic_DNA"/>
</dbReference>
<dbReference type="AlphaFoldDB" id="A0A0J6WKX3"/>
<dbReference type="PATRIC" id="fig|37916.4.peg.1164"/>
<evidence type="ECO:0000313" key="2">
    <source>
        <dbReference type="EMBL" id="KMO82653.1"/>
    </source>
</evidence>
<accession>A0A0J6WKX3</accession>
<dbReference type="Proteomes" id="UP000036513">
    <property type="component" value="Unassembled WGS sequence"/>
</dbReference>
<comment type="caution">
    <text evidence="2">The sequence shown here is derived from an EMBL/GenBank/DDBJ whole genome shotgun (WGS) entry which is preliminary data.</text>
</comment>